<dbReference type="SUPFAM" id="SSF117856">
    <property type="entry name" value="AF0104/ALDC/Ptd012-like"/>
    <property type="match status" value="1"/>
</dbReference>
<dbReference type="GO" id="GO:0008270">
    <property type="term" value="F:zinc ion binding"/>
    <property type="evidence" value="ECO:0007669"/>
    <property type="project" value="TreeGrafter"/>
</dbReference>
<feature type="domain" description="DUF1907" evidence="7">
    <location>
        <begin position="24"/>
        <end position="302"/>
    </location>
</feature>
<evidence type="ECO:0000256" key="3">
    <source>
        <dbReference type="ARBA" id="ARBA00022723"/>
    </source>
</evidence>
<evidence type="ECO:0000259" key="7">
    <source>
        <dbReference type="SMART" id="SM01168"/>
    </source>
</evidence>
<comment type="subcellular location">
    <subcellularLocation>
        <location evidence="1">Nucleus</location>
    </subcellularLocation>
</comment>
<keyword evidence="10" id="KW-1185">Reference proteome</keyword>
<evidence type="ECO:0000313" key="10">
    <source>
        <dbReference type="Proteomes" id="UP000039324"/>
    </source>
</evidence>
<dbReference type="OrthoDB" id="5119241at2759"/>
<evidence type="ECO:0000313" key="8">
    <source>
        <dbReference type="EMBL" id="CEO98017.1"/>
    </source>
</evidence>
<dbReference type="CDD" id="cd17298">
    <property type="entry name" value="DUF1907"/>
    <property type="match status" value="1"/>
</dbReference>
<dbReference type="PANTHER" id="PTHR13204:SF1">
    <property type="entry name" value="ESTER HYDROLASE C11ORF54"/>
    <property type="match status" value="1"/>
</dbReference>
<dbReference type="GO" id="GO:0005634">
    <property type="term" value="C:nucleus"/>
    <property type="evidence" value="ECO:0007669"/>
    <property type="project" value="UniProtKB-SubCell"/>
</dbReference>
<sequence>MSTAALFTESADLFAPALDDAVAPIAAFLRDRYEHASVEVVECPNLLSWGLAMPGLGGQPRLVDVGGVPNLLDPAHQDKSFAIGDILDCAGLPTGCVLGAASGDAAWAKGNTELMPCASRHTCRSKSARVGADGRCVLDEYDWDRVGFLANLFVCQGVPGPVLEVRARGRRLPEDHSDNFVGNIRGALLQRFPGRAIGLGGAFTMKKGLFKAHVMPDFKDTVMVDGPEVQEWLKYYEMGPGATFLSTMLTQDPTPDGALNLRLEHTHFFNQTAGEGGHYHYGTSLDVDYVGYFALAERVYRMENAFDRRRCNIP</sequence>
<name>A0A0G4IS31_PLABS</name>
<gene>
    <name evidence="8" type="ORF">PBRA_006131</name>
    <name evidence="9" type="ORF">PLBR_LOCUS3374</name>
</gene>
<keyword evidence="3" id="KW-0479">Metal-binding</keyword>
<geneLocation type="mitochondrion" evidence="9"/>
<evidence type="ECO:0000256" key="2">
    <source>
        <dbReference type="ARBA" id="ARBA00011245"/>
    </source>
</evidence>
<evidence type="ECO:0000313" key="9">
    <source>
        <dbReference type="EMBL" id="SPQ96159.1"/>
    </source>
</evidence>
<comment type="subunit">
    <text evidence="2">Monomer.</text>
</comment>
<reference evidence="8 10" key="1">
    <citation type="submission" date="2015-02" db="EMBL/GenBank/DDBJ databases">
        <authorList>
            <person name="Chooi Y.-H."/>
        </authorList>
    </citation>
    <scope>NUCLEOTIDE SEQUENCE [LARGE SCALE GENOMIC DNA]</scope>
    <source>
        <strain evidence="8">E3</strain>
    </source>
</reference>
<accession>A0A0G4IS31</accession>
<dbReference type="PANTHER" id="PTHR13204">
    <property type="entry name" value="PTD012 PROTEIN"/>
    <property type="match status" value="1"/>
</dbReference>
<dbReference type="AlphaFoldDB" id="A0A0G4IS31"/>
<reference evidence="9 11" key="2">
    <citation type="submission" date="2018-03" db="EMBL/GenBank/DDBJ databases">
        <authorList>
            <person name="Fogelqvist J."/>
        </authorList>
    </citation>
    <scope>NUCLEOTIDE SEQUENCE [LARGE SCALE GENOMIC DNA]</scope>
</reference>
<keyword evidence="5" id="KW-0862">Zinc</keyword>
<protein>
    <recommendedName>
        <fullName evidence="7">DUF1907 domain-containing protein</fullName>
    </recommendedName>
</protein>
<organism evidence="8 10">
    <name type="scientific">Plasmodiophora brassicae</name>
    <name type="common">Clubroot disease agent</name>
    <dbReference type="NCBI Taxonomy" id="37360"/>
    <lineage>
        <taxon>Eukaryota</taxon>
        <taxon>Sar</taxon>
        <taxon>Rhizaria</taxon>
        <taxon>Endomyxa</taxon>
        <taxon>Phytomyxea</taxon>
        <taxon>Plasmodiophorida</taxon>
        <taxon>Plasmodiophoridae</taxon>
        <taxon>Plasmodiophora</taxon>
    </lineage>
</organism>
<dbReference type="GO" id="GO:0016788">
    <property type="term" value="F:hydrolase activity, acting on ester bonds"/>
    <property type="evidence" value="ECO:0007669"/>
    <property type="project" value="TreeGrafter"/>
</dbReference>
<keyword evidence="9" id="KW-0496">Mitochondrion</keyword>
<dbReference type="Pfam" id="PF08925">
    <property type="entry name" value="DUF1907"/>
    <property type="match status" value="1"/>
</dbReference>
<dbReference type="SMART" id="SM01168">
    <property type="entry name" value="DUF1907"/>
    <property type="match status" value="1"/>
</dbReference>
<dbReference type="EMBL" id="OVEO01000005">
    <property type="protein sequence ID" value="SPQ96159.1"/>
    <property type="molecule type" value="Genomic_DNA"/>
</dbReference>
<dbReference type="EMBL" id="CDSF01000082">
    <property type="protein sequence ID" value="CEO98017.1"/>
    <property type="molecule type" value="Genomic_DNA"/>
</dbReference>
<evidence type="ECO:0000256" key="4">
    <source>
        <dbReference type="ARBA" id="ARBA00022801"/>
    </source>
</evidence>
<evidence type="ECO:0000256" key="6">
    <source>
        <dbReference type="ARBA" id="ARBA00023242"/>
    </source>
</evidence>
<proteinExistence type="predicted"/>
<evidence type="ECO:0000313" key="11">
    <source>
        <dbReference type="Proteomes" id="UP000290189"/>
    </source>
</evidence>
<dbReference type="Proteomes" id="UP000039324">
    <property type="component" value="Unassembled WGS sequence"/>
</dbReference>
<evidence type="ECO:0000256" key="1">
    <source>
        <dbReference type="ARBA" id="ARBA00004123"/>
    </source>
</evidence>
<keyword evidence="6" id="KW-0539">Nucleus</keyword>
<evidence type="ECO:0000256" key="5">
    <source>
        <dbReference type="ARBA" id="ARBA00022833"/>
    </source>
</evidence>
<dbReference type="InterPro" id="IPR015021">
    <property type="entry name" value="C11orf54_DUF1907"/>
</dbReference>
<dbReference type="Proteomes" id="UP000290189">
    <property type="component" value="Unassembled WGS sequence"/>
</dbReference>
<dbReference type="OMA" id="QEQIQNW"/>
<keyword evidence="4" id="KW-0378">Hydrolase</keyword>